<name>A0A7X0D5L6_9ACTN</name>
<feature type="transmembrane region" description="Helical" evidence="2">
    <location>
        <begin position="45"/>
        <end position="62"/>
    </location>
</feature>
<dbReference type="Proteomes" id="UP000546642">
    <property type="component" value="Unassembled WGS sequence"/>
</dbReference>
<keyword evidence="2" id="KW-1133">Transmembrane helix</keyword>
<reference evidence="3 4" key="1">
    <citation type="submission" date="2020-08" db="EMBL/GenBank/DDBJ databases">
        <title>Sequencing the genomes of 1000 actinobacteria strains.</title>
        <authorList>
            <person name="Klenk H.-P."/>
        </authorList>
    </citation>
    <scope>NUCLEOTIDE SEQUENCE [LARGE SCALE GENOMIC DNA]</scope>
    <source>
        <strain evidence="3 4">DSM 46659</strain>
    </source>
</reference>
<dbReference type="AlphaFoldDB" id="A0A7X0D5L6"/>
<sequence>MFDPTLPPADRDLLAAHPEALIPAGRTPPPPLRPRWEFPDLPDRIPARLTVVAALFLVALMTRSGALILITGLGLVLVAINLAIAGLLSARRVAEPPARAAARAHHGRYLTSDDLDRPARALLTRAQAAVDAATSAPQAATGHADTIDNTVVLPEQLWDIATRLRHITDLRARARVAENIRLDIDVSGLLAERHAALRAADTAVTGRVQALERYAAHLTAAAEHHRRLQELQRLLDEQQDYRDLLAQNAADPHAVRPVEELTDRARAAEENLRRCLEEAAHAARMLDPGDAAPDEEEGPDPPRGTTA</sequence>
<organism evidence="3 4">
    <name type="scientific">Nocardiopsis mwathae</name>
    <dbReference type="NCBI Taxonomy" id="1472723"/>
    <lineage>
        <taxon>Bacteria</taxon>
        <taxon>Bacillati</taxon>
        <taxon>Actinomycetota</taxon>
        <taxon>Actinomycetes</taxon>
        <taxon>Streptosporangiales</taxon>
        <taxon>Nocardiopsidaceae</taxon>
        <taxon>Nocardiopsis</taxon>
    </lineage>
</organism>
<evidence type="ECO:0000256" key="2">
    <source>
        <dbReference type="SAM" id="Phobius"/>
    </source>
</evidence>
<evidence type="ECO:0000313" key="3">
    <source>
        <dbReference type="EMBL" id="MBB6171801.1"/>
    </source>
</evidence>
<proteinExistence type="predicted"/>
<dbReference type="RefSeq" id="WP_184075025.1">
    <property type="nucleotide sequence ID" value="NZ_JACHDS010000001.1"/>
</dbReference>
<keyword evidence="2" id="KW-0472">Membrane</keyword>
<protein>
    <submittedName>
        <fullName evidence="3">Uncharacterized protein</fullName>
    </submittedName>
</protein>
<feature type="transmembrane region" description="Helical" evidence="2">
    <location>
        <begin position="68"/>
        <end position="90"/>
    </location>
</feature>
<accession>A0A7X0D5L6</accession>
<feature type="region of interest" description="Disordered" evidence="1">
    <location>
        <begin position="279"/>
        <end position="307"/>
    </location>
</feature>
<evidence type="ECO:0000256" key="1">
    <source>
        <dbReference type="SAM" id="MobiDB-lite"/>
    </source>
</evidence>
<comment type="caution">
    <text evidence="3">The sequence shown here is derived from an EMBL/GenBank/DDBJ whole genome shotgun (WGS) entry which is preliminary data.</text>
</comment>
<keyword evidence="4" id="KW-1185">Reference proteome</keyword>
<dbReference type="EMBL" id="JACHDS010000001">
    <property type="protein sequence ID" value="MBB6171801.1"/>
    <property type="molecule type" value="Genomic_DNA"/>
</dbReference>
<keyword evidence="2" id="KW-0812">Transmembrane</keyword>
<gene>
    <name evidence="3" type="ORF">HNR23_001861</name>
</gene>
<evidence type="ECO:0000313" key="4">
    <source>
        <dbReference type="Proteomes" id="UP000546642"/>
    </source>
</evidence>